<sequence length="110" mass="12134">MKALLRPLLLMMIVLLAAACTNEIEKDPSKTNEPYITGKITDKADQSILVADEIYFSIDNETVIINELGQTIEHSDLSVGHTVVVWTNAPVMESFPAQGYAEKIEKQGVD</sequence>
<keyword evidence="3" id="KW-1185">Reference proteome</keyword>
<reference evidence="2 3" key="1">
    <citation type="submission" date="2023-10" db="EMBL/GenBank/DDBJ databases">
        <title>Screening of Alkalihalobacillus lindianensis BZ-TG-R113 and Its Alleviation of Salt Stress on Rapeseed Growth.</title>
        <authorList>
            <person name="Zhao B."/>
            <person name="Guo T."/>
        </authorList>
    </citation>
    <scope>NUCLEOTIDE SEQUENCE [LARGE SCALE GENOMIC DNA]</scope>
    <source>
        <strain evidence="2 3">BZ-TG-R113</strain>
    </source>
</reference>
<dbReference type="Proteomes" id="UP001287282">
    <property type="component" value="Unassembled WGS sequence"/>
</dbReference>
<dbReference type="Pfam" id="PF11518">
    <property type="entry name" value="DUF3221"/>
    <property type="match status" value="1"/>
</dbReference>
<evidence type="ECO:0000313" key="3">
    <source>
        <dbReference type="Proteomes" id="UP001287282"/>
    </source>
</evidence>
<gene>
    <name evidence="2" type="ORF">RYX56_04250</name>
</gene>
<dbReference type="RefSeq" id="WP_317120887.1">
    <property type="nucleotide sequence ID" value="NZ_JAWJBA010000001.1"/>
</dbReference>
<accession>A0ABU3X6Q6</accession>
<evidence type="ECO:0000313" key="2">
    <source>
        <dbReference type="EMBL" id="MDV2683584.1"/>
    </source>
</evidence>
<keyword evidence="1" id="KW-0732">Signal</keyword>
<evidence type="ECO:0000256" key="1">
    <source>
        <dbReference type="SAM" id="SignalP"/>
    </source>
</evidence>
<dbReference type="InterPro" id="IPR021598">
    <property type="entry name" value="DUF3221"/>
</dbReference>
<proteinExistence type="predicted"/>
<dbReference type="EMBL" id="JAWJBA010000001">
    <property type="protein sequence ID" value="MDV2683584.1"/>
    <property type="molecule type" value="Genomic_DNA"/>
</dbReference>
<dbReference type="PROSITE" id="PS51257">
    <property type="entry name" value="PROKAR_LIPOPROTEIN"/>
    <property type="match status" value="1"/>
</dbReference>
<feature type="chain" id="PRO_5046746806" evidence="1">
    <location>
        <begin position="20"/>
        <end position="110"/>
    </location>
</feature>
<protein>
    <submittedName>
        <fullName evidence="2">DUF3221 domain-containing protein</fullName>
    </submittedName>
</protein>
<name>A0ABU3X6Q6_9BACI</name>
<feature type="signal peptide" evidence="1">
    <location>
        <begin position="1"/>
        <end position="19"/>
    </location>
</feature>
<comment type="caution">
    <text evidence="2">The sequence shown here is derived from an EMBL/GenBank/DDBJ whole genome shotgun (WGS) entry which is preliminary data.</text>
</comment>
<organism evidence="2 3">
    <name type="scientific">Alkalihalophilus lindianensis</name>
    <dbReference type="NCBI Taxonomy" id="1630542"/>
    <lineage>
        <taxon>Bacteria</taxon>
        <taxon>Bacillati</taxon>
        <taxon>Bacillota</taxon>
        <taxon>Bacilli</taxon>
        <taxon>Bacillales</taxon>
        <taxon>Bacillaceae</taxon>
        <taxon>Alkalihalophilus</taxon>
    </lineage>
</organism>